<gene>
    <name evidence="8" type="primary">LOC113206658</name>
</gene>
<dbReference type="PANTHER" id="PTHR15913:SF0">
    <property type="entry name" value="MASPARDIN"/>
    <property type="match status" value="1"/>
</dbReference>
<feature type="region of interest" description="Disordered" evidence="5">
    <location>
        <begin position="312"/>
        <end position="343"/>
    </location>
</feature>
<dbReference type="InterPro" id="IPR000073">
    <property type="entry name" value="AB_hydrolase_1"/>
</dbReference>
<dbReference type="InterPro" id="IPR026151">
    <property type="entry name" value="Maspardin"/>
</dbReference>
<evidence type="ECO:0000256" key="2">
    <source>
        <dbReference type="ARBA" id="ARBA00008645"/>
    </source>
</evidence>
<protein>
    <recommendedName>
        <fullName evidence="3">Maspardin</fullName>
    </recommendedName>
</protein>
<evidence type="ECO:0000256" key="5">
    <source>
        <dbReference type="SAM" id="MobiDB-lite"/>
    </source>
</evidence>
<dbReference type="Proteomes" id="UP000504606">
    <property type="component" value="Unplaced"/>
</dbReference>
<dbReference type="PANTHER" id="PTHR15913">
    <property type="entry name" value="ACID CLUSTER PROTEIN 33"/>
    <property type="match status" value="1"/>
</dbReference>
<dbReference type="GO" id="GO:0005737">
    <property type="term" value="C:cytoplasm"/>
    <property type="evidence" value="ECO:0007669"/>
    <property type="project" value="UniProtKB-SubCell"/>
</dbReference>
<dbReference type="InterPro" id="IPR029058">
    <property type="entry name" value="AB_hydrolase_fold"/>
</dbReference>
<dbReference type="SUPFAM" id="SSF53474">
    <property type="entry name" value="alpha/beta-Hydrolases"/>
    <property type="match status" value="1"/>
</dbReference>
<comment type="similarity">
    <text evidence="2">Belongs to the AB hydrolase superfamily.</text>
</comment>
<name>A0A6J1SBQ8_FRAOC</name>
<dbReference type="OrthoDB" id="10264550at2759"/>
<dbReference type="RefSeq" id="XP_026278624.1">
    <property type="nucleotide sequence ID" value="XM_026422839.2"/>
</dbReference>
<reference evidence="8" key="1">
    <citation type="submission" date="2025-08" db="UniProtKB">
        <authorList>
            <consortium name="RefSeq"/>
        </authorList>
    </citation>
    <scope>IDENTIFICATION</scope>
    <source>
        <tissue evidence="8">Whole organism</tissue>
    </source>
</reference>
<proteinExistence type="inferred from homology"/>
<keyword evidence="4" id="KW-0963">Cytoplasm</keyword>
<evidence type="ECO:0000313" key="8">
    <source>
        <dbReference type="RefSeq" id="XP_026278624.1"/>
    </source>
</evidence>
<evidence type="ECO:0000256" key="1">
    <source>
        <dbReference type="ARBA" id="ARBA00004496"/>
    </source>
</evidence>
<sequence length="343" mass="38286">MSYPSEFSQSQEYVSFRSSIPQRKVAVDADASKEWKIYDSGPKSVKAPLVCLPPVSGTADIFFKQVLALNAKGIRVIAAEHPVYWSVKEWCEGFRKLMDYLGLQKVHLFGTSLGGFLAQKFAEHTASCPRVASLILCNTFMDTSIFNYNDSASLFWMFPSLLLKKMIMGSFTTSKVDAGIADSIDFMVERLESLSQQDLASRLTMNCVSSYVEPQKMKEVPVTIIDVFDEYALSSPVREELYKCYPNARLAHLKSGGNFPYLSRSDQVNVYLQIHLRCFQGSPESPWEQSAEDPFWKEINCAGSDIMIDATEELKSNGDESSSVNVAPTKGVTRDKSNSATLL</sequence>
<comment type="subcellular location">
    <subcellularLocation>
        <location evidence="1">Cytoplasm</location>
    </subcellularLocation>
</comment>
<feature type="domain" description="AB hydrolase-1" evidence="6">
    <location>
        <begin position="92"/>
        <end position="161"/>
    </location>
</feature>
<evidence type="ECO:0000256" key="3">
    <source>
        <dbReference type="ARBA" id="ARBA00020148"/>
    </source>
</evidence>
<dbReference type="Pfam" id="PF00561">
    <property type="entry name" value="Abhydrolase_1"/>
    <property type="match status" value="1"/>
</dbReference>
<dbReference type="AlphaFoldDB" id="A0A6J1SBQ8"/>
<evidence type="ECO:0000259" key="6">
    <source>
        <dbReference type="Pfam" id="PF00561"/>
    </source>
</evidence>
<organism evidence="7 8">
    <name type="scientific">Frankliniella occidentalis</name>
    <name type="common">Western flower thrips</name>
    <name type="synonym">Euthrips occidentalis</name>
    <dbReference type="NCBI Taxonomy" id="133901"/>
    <lineage>
        <taxon>Eukaryota</taxon>
        <taxon>Metazoa</taxon>
        <taxon>Ecdysozoa</taxon>
        <taxon>Arthropoda</taxon>
        <taxon>Hexapoda</taxon>
        <taxon>Insecta</taxon>
        <taxon>Pterygota</taxon>
        <taxon>Neoptera</taxon>
        <taxon>Paraneoptera</taxon>
        <taxon>Thysanoptera</taxon>
        <taxon>Terebrantia</taxon>
        <taxon>Thripoidea</taxon>
        <taxon>Thripidae</taxon>
        <taxon>Frankliniella</taxon>
    </lineage>
</organism>
<dbReference type="KEGG" id="foc:113206658"/>
<dbReference type="GeneID" id="113206658"/>
<evidence type="ECO:0000313" key="7">
    <source>
        <dbReference type="Proteomes" id="UP000504606"/>
    </source>
</evidence>
<evidence type="ECO:0000256" key="4">
    <source>
        <dbReference type="ARBA" id="ARBA00022490"/>
    </source>
</evidence>
<keyword evidence="7" id="KW-1185">Reference proteome</keyword>
<accession>A0A6J1SBQ8</accession>
<dbReference type="Gene3D" id="3.40.50.1820">
    <property type="entry name" value="alpha/beta hydrolase"/>
    <property type="match status" value="1"/>
</dbReference>